<dbReference type="PANTHER" id="PTHR47514">
    <property type="entry name" value="TRANSKETOLASE N-TERMINAL SECTION-RELATED"/>
    <property type="match status" value="1"/>
</dbReference>
<gene>
    <name evidence="5" type="ORF">C4N25_07775</name>
</gene>
<dbReference type="InterPro" id="IPR029061">
    <property type="entry name" value="THDP-binding"/>
</dbReference>
<evidence type="ECO:0000256" key="3">
    <source>
        <dbReference type="ARBA" id="ARBA00023052"/>
    </source>
</evidence>
<evidence type="ECO:0000259" key="4">
    <source>
        <dbReference type="Pfam" id="PF00456"/>
    </source>
</evidence>
<organism evidence="5 6">
    <name type="scientific">Faecalibacterium prausnitzii</name>
    <dbReference type="NCBI Taxonomy" id="853"/>
    <lineage>
        <taxon>Bacteria</taxon>
        <taxon>Bacillati</taxon>
        <taxon>Bacillota</taxon>
        <taxon>Clostridia</taxon>
        <taxon>Eubacteriales</taxon>
        <taxon>Oscillospiraceae</taxon>
        <taxon>Faecalibacterium</taxon>
    </lineage>
</organism>
<dbReference type="InterPro" id="IPR005474">
    <property type="entry name" value="Transketolase_N"/>
</dbReference>
<dbReference type="EMBL" id="PRKZ01000004">
    <property type="protein sequence ID" value="RAW50069.1"/>
    <property type="molecule type" value="Genomic_DNA"/>
</dbReference>
<evidence type="ECO:0000256" key="1">
    <source>
        <dbReference type="ARBA" id="ARBA00001964"/>
    </source>
</evidence>
<comment type="similarity">
    <text evidence="2">Belongs to the transketolase family.</text>
</comment>
<dbReference type="Gene3D" id="3.40.50.970">
    <property type="match status" value="1"/>
</dbReference>
<dbReference type="RefSeq" id="WP_112115589.1">
    <property type="nucleotide sequence ID" value="NZ_PRKZ01000004.1"/>
</dbReference>
<sequence length="283" mass="30867">MTNAEKLTLAKHACHIRMGVIEGTHSAKCGHPGGSLDIAEVLSYLYFVDMNVDPEHPKAPDRDRLVLSKGHAAPGLYAALAERGYFPVEDLKTLRKIGSYLQGHPNMNTVPGVDMSTGSLGQGISAACGMALGAKLKQQPVSVYAIVGDGEVEEGECWEAFMFASHYKLSNLCVFLDRNHLQIDGTTETVMDSHPLEEKLKAFNFNVLTINGHDYDAIESAIKAFHAENDKPTCIILDTIKGKGVSFMENAVEWHGKGPNDEEYAIAMQELNAAYAALEEEDK</sequence>
<dbReference type="AlphaFoldDB" id="A0A329TLD2"/>
<protein>
    <submittedName>
        <fullName evidence="5">Transketolase</fullName>
    </submittedName>
</protein>
<comment type="cofactor">
    <cofactor evidence="1">
        <name>thiamine diphosphate</name>
        <dbReference type="ChEBI" id="CHEBI:58937"/>
    </cofactor>
</comment>
<dbReference type="Pfam" id="PF00456">
    <property type="entry name" value="Transketolase_N"/>
    <property type="match status" value="1"/>
</dbReference>
<accession>A0A329TLD2</accession>
<evidence type="ECO:0000313" key="6">
    <source>
        <dbReference type="Proteomes" id="UP000251634"/>
    </source>
</evidence>
<dbReference type="CDD" id="cd02012">
    <property type="entry name" value="TPP_TK"/>
    <property type="match status" value="1"/>
</dbReference>
<evidence type="ECO:0000313" key="5">
    <source>
        <dbReference type="EMBL" id="RAW50069.1"/>
    </source>
</evidence>
<reference evidence="5 6" key="1">
    <citation type="submission" date="2018-02" db="EMBL/GenBank/DDBJ databases">
        <title>Complete genome sequencing of Faecalibacterium prausnitzii strains isolated from the human gut.</title>
        <authorList>
            <person name="Fitzgerald B.C."/>
            <person name="Shkoporov A.N."/>
            <person name="Ross P.R."/>
            <person name="Hill C."/>
        </authorList>
    </citation>
    <scope>NUCLEOTIDE SEQUENCE [LARGE SCALE GENOMIC DNA]</scope>
    <source>
        <strain evidence="5 6">APC942/8-14-2</strain>
    </source>
</reference>
<name>A0A329TLD2_9FIRM</name>
<dbReference type="PANTHER" id="PTHR47514:SF1">
    <property type="entry name" value="TRANSKETOLASE N-TERMINAL SECTION-RELATED"/>
    <property type="match status" value="1"/>
</dbReference>
<dbReference type="SUPFAM" id="SSF52518">
    <property type="entry name" value="Thiamin diphosphate-binding fold (THDP-binding)"/>
    <property type="match status" value="1"/>
</dbReference>
<keyword evidence="3" id="KW-0786">Thiamine pyrophosphate</keyword>
<dbReference type="Proteomes" id="UP000251634">
    <property type="component" value="Unassembled WGS sequence"/>
</dbReference>
<comment type="caution">
    <text evidence="5">The sequence shown here is derived from an EMBL/GenBank/DDBJ whole genome shotgun (WGS) entry which is preliminary data.</text>
</comment>
<feature type="domain" description="Transketolase N-terminal" evidence="4">
    <location>
        <begin position="14"/>
        <end position="269"/>
    </location>
</feature>
<evidence type="ECO:0000256" key="2">
    <source>
        <dbReference type="ARBA" id="ARBA00007131"/>
    </source>
</evidence>
<proteinExistence type="inferred from homology"/>